<evidence type="ECO:0000313" key="4">
    <source>
        <dbReference type="Proteomes" id="UP000319004"/>
    </source>
</evidence>
<evidence type="ECO:0000259" key="2">
    <source>
        <dbReference type="SMART" id="SM00382"/>
    </source>
</evidence>
<dbReference type="NCBIfam" id="TIGR02686">
    <property type="entry name" value="relax_trwC"/>
    <property type="match status" value="1"/>
</dbReference>
<feature type="region of interest" description="Disordered" evidence="1">
    <location>
        <begin position="66"/>
        <end position="85"/>
    </location>
</feature>
<dbReference type="AlphaFoldDB" id="A0A518HNU0"/>
<feature type="region of interest" description="Disordered" evidence="1">
    <location>
        <begin position="876"/>
        <end position="963"/>
    </location>
</feature>
<dbReference type="InterPro" id="IPR003593">
    <property type="entry name" value="AAA+_ATPase"/>
</dbReference>
<keyword evidence="4" id="KW-1185">Reference proteome</keyword>
<dbReference type="EMBL" id="CP037423">
    <property type="protein sequence ID" value="QDV42513.1"/>
    <property type="molecule type" value="Genomic_DNA"/>
</dbReference>
<feature type="compositionally biased region" description="Pro residues" evidence="1">
    <location>
        <begin position="954"/>
        <end position="963"/>
    </location>
</feature>
<accession>A0A518HNU0</accession>
<name>A0A518HNU0_9BACT</name>
<dbReference type="Proteomes" id="UP000319004">
    <property type="component" value="Chromosome"/>
</dbReference>
<dbReference type="SMART" id="SM00382">
    <property type="entry name" value="AAA"/>
    <property type="match status" value="1"/>
</dbReference>
<dbReference type="RefSeq" id="WP_145386129.1">
    <property type="nucleotide sequence ID" value="NZ_CP037423.1"/>
</dbReference>
<proteinExistence type="predicted"/>
<dbReference type="SUPFAM" id="SSF52540">
    <property type="entry name" value="P-loop containing nucleoside triphosphate hydrolases"/>
    <property type="match status" value="2"/>
</dbReference>
<evidence type="ECO:0000313" key="3">
    <source>
        <dbReference type="EMBL" id="QDV42513.1"/>
    </source>
</evidence>
<dbReference type="InterPro" id="IPR027417">
    <property type="entry name" value="P-loop_NTPase"/>
</dbReference>
<dbReference type="SUPFAM" id="SSF55464">
    <property type="entry name" value="Origin of replication-binding domain, RBD-like"/>
    <property type="match status" value="1"/>
</dbReference>
<dbReference type="InterPro" id="IPR014862">
    <property type="entry name" value="TrwC"/>
</dbReference>
<sequence length="963" mass="107368">MLIATQSKNVAATRQYFDQVLTQGDYYLGQEVNGQWHGKGADTLGLGCGTDVTKQQFASLLQGEHPVTGKSLTQRNRKDRRPGMDLTFSVPKSVSLAWAINGDERIVAALRETVQETMAKDVEPLMQRRVRHGEHHNSEQKSTTGELIYADFLHKTSRPVNGKADPHLHIHAFVINWTQQNGRHYAGQFEEIVRQRPSLQAKFESRLARRLRDQLGYAVTPTRFAQSGRIKAGWELAGLERATIEKFSQRMQQVEQTAATRGIRDAAKKAELGKRTREKKDDGASVEELRREWCSRLTEQERDGFAVLGRGTAGGDDRELPDIGASIQYALDHHLYRNSAVERHQIVGTALEHGLTFSPEQMEAALDRCPILQRTIDRDGASRCFITTQEVLNAEKRMIDFARDGRGTRTAIAETEHVFQRNWLDVQQKAAVDHVLQSRDSVLAITGGAGTGKSSLMQEAAEAIAKNNKTVFTFAPSTGAKEVLHEKGFARTETVEHLIRNTKLHPELKDQVVWIDEAGLVDVRSMNAVFDIAKEQNCRVVLSGDTRQHASPRRGEAMRLLEQEAGLSIARVEAIQRQKGKYRQAVETISRGHEIDPATGKSGLLAGFDMLDRMGKIIEIDAEKKHEVLATSYLSAMDRGKSTLVVAPTHAEGDAATEQIRESLKDRGKLSSEERVFTQLKPMNLTEAEKRETSTYQDQKGAIVQFHQNAKDGIKRGERYRVAGAAGNEVEVVSLTNGKRKTLPLSTPDRFEVYREAKVAIAAGDRVRFSLSGTTKNGKSRISNGRLDDVKGFDAKGNLILKGGHVIDKDFGHLDLGYVITSHASQGKDRDVVFASMGAASLPVINAKTLYVTASRGSQDVVLYVDDKARVRRAIERSGEQMSATELMKTPAPKVDKSPAPQRTRTAERTRGRWSSFGSRLSRWWNLRTSRQPSRHSGRTPSPERRPITNTPKRPFPQPRRSI</sequence>
<protein>
    <submittedName>
        <fullName evidence="3">Multifunctional conjugation protein TraI</fullName>
    </submittedName>
</protein>
<reference evidence="3 4" key="1">
    <citation type="submission" date="2019-03" db="EMBL/GenBank/DDBJ databases">
        <title>Deep-cultivation of Planctomycetes and their phenomic and genomic characterization uncovers novel biology.</title>
        <authorList>
            <person name="Wiegand S."/>
            <person name="Jogler M."/>
            <person name="Boedeker C."/>
            <person name="Pinto D."/>
            <person name="Vollmers J."/>
            <person name="Rivas-Marin E."/>
            <person name="Kohn T."/>
            <person name="Peeters S.H."/>
            <person name="Heuer A."/>
            <person name="Rast P."/>
            <person name="Oberbeckmann S."/>
            <person name="Bunk B."/>
            <person name="Jeske O."/>
            <person name="Meyerdierks A."/>
            <person name="Storesund J.E."/>
            <person name="Kallscheuer N."/>
            <person name="Luecker S."/>
            <person name="Lage O.M."/>
            <person name="Pohl T."/>
            <person name="Merkel B.J."/>
            <person name="Hornburger P."/>
            <person name="Mueller R.-W."/>
            <person name="Bruemmer F."/>
            <person name="Labrenz M."/>
            <person name="Spormann A.M."/>
            <person name="Op den Camp H."/>
            <person name="Overmann J."/>
            <person name="Amann R."/>
            <person name="Jetten M.S.M."/>
            <person name="Mascher T."/>
            <person name="Medema M.H."/>
            <person name="Devos D.P."/>
            <person name="Kaster A.-K."/>
            <person name="Ovreas L."/>
            <person name="Rohde M."/>
            <person name="Galperin M.Y."/>
            <person name="Jogler C."/>
        </authorList>
    </citation>
    <scope>NUCLEOTIDE SEQUENCE [LARGE SCALE GENOMIC DNA]</scope>
    <source>
        <strain evidence="3 4">Enr13</strain>
    </source>
</reference>
<dbReference type="InterPro" id="IPR014059">
    <property type="entry name" value="TraI/TrwC_relax"/>
</dbReference>
<evidence type="ECO:0000256" key="1">
    <source>
        <dbReference type="SAM" id="MobiDB-lite"/>
    </source>
</evidence>
<dbReference type="Gene3D" id="2.30.30.940">
    <property type="match status" value="1"/>
</dbReference>
<feature type="domain" description="AAA+ ATPase" evidence="2">
    <location>
        <begin position="439"/>
        <end position="571"/>
    </location>
</feature>
<dbReference type="KEGG" id="snep:Enr13x_23610"/>
<dbReference type="NCBIfam" id="NF041492">
    <property type="entry name" value="MobF"/>
    <property type="match status" value="1"/>
</dbReference>
<dbReference type="Pfam" id="PF08751">
    <property type="entry name" value="TrwC"/>
    <property type="match status" value="1"/>
</dbReference>
<gene>
    <name evidence="3" type="primary">traI_1</name>
    <name evidence="3" type="ORF">Enr13x_23610</name>
</gene>
<organism evidence="3 4">
    <name type="scientific">Stieleria neptunia</name>
    <dbReference type="NCBI Taxonomy" id="2527979"/>
    <lineage>
        <taxon>Bacteria</taxon>
        <taxon>Pseudomonadati</taxon>
        <taxon>Planctomycetota</taxon>
        <taxon>Planctomycetia</taxon>
        <taxon>Pirellulales</taxon>
        <taxon>Pirellulaceae</taxon>
        <taxon>Stieleria</taxon>
    </lineage>
</organism>
<dbReference type="Pfam" id="PF13604">
    <property type="entry name" value="AAA_30"/>
    <property type="match status" value="1"/>
</dbReference>
<dbReference type="OrthoDB" id="1826980at2"/>
<dbReference type="Gene3D" id="3.40.50.300">
    <property type="entry name" value="P-loop containing nucleotide triphosphate hydrolases"/>
    <property type="match status" value="2"/>
</dbReference>